<proteinExistence type="predicted"/>
<dbReference type="SUPFAM" id="SSF53756">
    <property type="entry name" value="UDP-Glycosyltransferase/glycogen phosphorylase"/>
    <property type="match status" value="1"/>
</dbReference>
<dbReference type="AlphaFoldDB" id="A0A2M7XCA9"/>
<dbReference type="Proteomes" id="UP000229385">
    <property type="component" value="Unassembled WGS sequence"/>
</dbReference>
<dbReference type="GO" id="GO:0016757">
    <property type="term" value="F:glycosyltransferase activity"/>
    <property type="evidence" value="ECO:0007669"/>
    <property type="project" value="InterPro"/>
</dbReference>
<comment type="caution">
    <text evidence="3">The sequence shown here is derived from an EMBL/GenBank/DDBJ whole genome shotgun (WGS) entry which is preliminary data.</text>
</comment>
<name>A0A2M7XCA9_9BACT</name>
<keyword evidence="1 3" id="KW-0808">Transferase</keyword>
<dbReference type="PANTHER" id="PTHR46401">
    <property type="entry name" value="GLYCOSYLTRANSFERASE WBBK-RELATED"/>
    <property type="match status" value="1"/>
</dbReference>
<accession>A0A2M7XCA9</accession>
<dbReference type="Gene3D" id="3.40.50.2000">
    <property type="entry name" value="Glycogen Phosphorylase B"/>
    <property type="match status" value="2"/>
</dbReference>
<reference evidence="4" key="1">
    <citation type="submission" date="2017-09" db="EMBL/GenBank/DDBJ databases">
        <title>Depth-based differentiation of microbial function through sediment-hosted aquifers and enrichment of novel symbionts in the deep terrestrial subsurface.</title>
        <authorList>
            <person name="Probst A.J."/>
            <person name="Ladd B."/>
            <person name="Jarett J.K."/>
            <person name="Geller-Mcgrath D.E."/>
            <person name="Sieber C.M.K."/>
            <person name="Emerson J.B."/>
            <person name="Anantharaman K."/>
            <person name="Thomas B.C."/>
            <person name="Malmstrom R."/>
            <person name="Stieglmeier M."/>
            <person name="Klingl A."/>
            <person name="Woyke T."/>
            <person name="Ryan C.M."/>
            <person name="Banfield J.F."/>
        </authorList>
    </citation>
    <scope>NUCLEOTIDE SEQUENCE [LARGE SCALE GENOMIC DNA]</scope>
</reference>
<dbReference type="InterPro" id="IPR001296">
    <property type="entry name" value="Glyco_trans_1"/>
</dbReference>
<feature type="non-terminal residue" evidence="3">
    <location>
        <position position="1"/>
    </location>
</feature>
<dbReference type="EMBL" id="PFWU01000032">
    <property type="protein sequence ID" value="PJA45504.1"/>
    <property type="molecule type" value="Genomic_DNA"/>
</dbReference>
<dbReference type="PANTHER" id="PTHR46401:SF2">
    <property type="entry name" value="GLYCOSYLTRANSFERASE WBBK-RELATED"/>
    <property type="match status" value="1"/>
</dbReference>
<organism evidence="3 4">
    <name type="scientific">Candidatus Uhrbacteria bacterium CG_4_9_14_3_um_filter_50_9</name>
    <dbReference type="NCBI Taxonomy" id="1975035"/>
    <lineage>
        <taxon>Bacteria</taxon>
        <taxon>Candidatus Uhriibacteriota</taxon>
    </lineage>
</organism>
<feature type="domain" description="Glycosyl transferase family 1" evidence="2">
    <location>
        <begin position="1"/>
        <end position="59"/>
    </location>
</feature>
<dbReference type="Pfam" id="PF00534">
    <property type="entry name" value="Glycos_transf_1"/>
    <property type="match status" value="1"/>
</dbReference>
<evidence type="ECO:0000256" key="1">
    <source>
        <dbReference type="ARBA" id="ARBA00022679"/>
    </source>
</evidence>
<evidence type="ECO:0000313" key="4">
    <source>
        <dbReference type="Proteomes" id="UP000229385"/>
    </source>
</evidence>
<sequence>EAMSFGTPVAAANTSSLPEILGDAAIYFPPDDIERMVEVMIQVVENEALRQTLVQKGYEQIKRYSWSDMATQIQAIYASCV</sequence>
<gene>
    <name evidence="3" type="ORF">CO174_02780</name>
</gene>
<evidence type="ECO:0000259" key="2">
    <source>
        <dbReference type="Pfam" id="PF00534"/>
    </source>
</evidence>
<protein>
    <submittedName>
        <fullName evidence="3">Glycosyl transferase family 1</fullName>
    </submittedName>
</protein>
<evidence type="ECO:0000313" key="3">
    <source>
        <dbReference type="EMBL" id="PJA45504.1"/>
    </source>
</evidence>